<reference evidence="1" key="1">
    <citation type="submission" date="2020-03" db="EMBL/GenBank/DDBJ databases">
        <title>The deep terrestrial virosphere.</title>
        <authorList>
            <person name="Holmfeldt K."/>
            <person name="Nilsson E."/>
            <person name="Simone D."/>
            <person name="Lopez-Fernandez M."/>
            <person name="Wu X."/>
            <person name="de Brujin I."/>
            <person name="Lundin D."/>
            <person name="Andersson A."/>
            <person name="Bertilsson S."/>
            <person name="Dopson M."/>
        </authorList>
    </citation>
    <scope>NUCLEOTIDE SEQUENCE</scope>
    <source>
        <strain evidence="3">MM415A00178</strain>
        <strain evidence="2">MM415B00368</strain>
        <strain evidence="1">TM448A01202</strain>
    </source>
</reference>
<accession>A0A6H1ZN28</accession>
<sequence length="194" mass="21190">MKSGVTDDRKEWDRVRELFRGISDAYVSVGLHSDAEPYERGQGAAANVAQIASFHEFGTARIPARPFFRPTIDGNRAKYADIIRKVTGKLLDGKMKLAQGLTLIGMQVQADVRQAIVDLKDPPLAESTLKAKARKARGTFAAYARKAGLKGKEAAADAKRREDEYVASGANPLIDTGHMRQSVTYKVTIKGKGE</sequence>
<evidence type="ECO:0000313" key="2">
    <source>
        <dbReference type="EMBL" id="QJA66002.1"/>
    </source>
</evidence>
<dbReference type="InterPro" id="IPR010064">
    <property type="entry name" value="HK97-gp10_tail"/>
</dbReference>
<organism evidence="1">
    <name type="scientific">viral metagenome</name>
    <dbReference type="NCBI Taxonomy" id="1070528"/>
    <lineage>
        <taxon>unclassified sequences</taxon>
        <taxon>metagenomes</taxon>
        <taxon>organismal metagenomes</taxon>
    </lineage>
</organism>
<dbReference type="EMBL" id="MT144111">
    <property type="protein sequence ID" value="QJA48964.1"/>
    <property type="molecule type" value="Genomic_DNA"/>
</dbReference>
<dbReference type="EMBL" id="MT142532">
    <property type="protein sequence ID" value="QJA84627.1"/>
    <property type="molecule type" value="Genomic_DNA"/>
</dbReference>
<evidence type="ECO:0000313" key="1">
    <source>
        <dbReference type="EMBL" id="QJA48964.1"/>
    </source>
</evidence>
<dbReference type="NCBIfam" id="TIGR01725">
    <property type="entry name" value="phge_HK97_gp10"/>
    <property type="match status" value="1"/>
</dbReference>
<name>A0A6H1ZN28_9ZZZZ</name>
<evidence type="ECO:0000313" key="3">
    <source>
        <dbReference type="EMBL" id="QJA84627.1"/>
    </source>
</evidence>
<proteinExistence type="predicted"/>
<evidence type="ECO:0008006" key="4">
    <source>
        <dbReference type="Google" id="ProtNLM"/>
    </source>
</evidence>
<protein>
    <recommendedName>
        <fullName evidence="4">Tail protein</fullName>
    </recommendedName>
</protein>
<dbReference type="AlphaFoldDB" id="A0A6H1ZN28"/>
<gene>
    <name evidence="3" type="ORF">MM415A00178_0037</name>
    <name evidence="2" type="ORF">MM415B00368_0037</name>
    <name evidence="1" type="ORF">TM448A01202_0014</name>
</gene>
<dbReference type="EMBL" id="MT141547">
    <property type="protein sequence ID" value="QJA66002.1"/>
    <property type="molecule type" value="Genomic_DNA"/>
</dbReference>